<accession>A0A977XQ95</accession>
<evidence type="ECO:0000313" key="1">
    <source>
        <dbReference type="EMBL" id="UXQ88730.1"/>
    </source>
</evidence>
<sequence>MIKSQKYFFTKDRKVGFEITVWTKGCITILYECKGFAGLMIRRYRTFTKQECLHLKEEAFLASIIYDIKHIRPYAVQVLIPESLLR</sequence>
<proteinExistence type="predicted"/>
<reference evidence="1" key="1">
    <citation type="submission" date="2022-05" db="EMBL/GenBank/DDBJ databases">
        <authorList>
            <person name="Ma D."/>
        </authorList>
    </citation>
    <scope>NUCLEOTIDE SEQUENCE</scope>
</reference>
<name>A0A977XQ95_9CAUD</name>
<keyword evidence="2" id="KW-1185">Reference proteome</keyword>
<evidence type="ECO:0000313" key="2">
    <source>
        <dbReference type="Proteomes" id="UP001060583"/>
    </source>
</evidence>
<organism evidence="1 2">
    <name type="scientific">Salmonella phage PST_H2</name>
    <dbReference type="NCBI Taxonomy" id="2978975"/>
    <lineage>
        <taxon>Viruses</taxon>
        <taxon>Duplodnaviria</taxon>
        <taxon>Heunggongvirae</taxon>
        <taxon>Uroviricota</taxon>
        <taxon>Caudoviricetes</taxon>
        <taxon>Autographivirales</taxon>
        <taxon>Autosignataviridae</taxon>
        <taxon>Molineuxvirinae</taxon>
        <taxon>Guangxivirus</taxon>
        <taxon>Guangxivirus PSTH2</taxon>
    </lineage>
</organism>
<dbReference type="Proteomes" id="UP001060583">
    <property type="component" value="Segment"/>
</dbReference>
<protein>
    <submittedName>
        <fullName evidence="1">Uncharacterized protein</fullName>
    </submittedName>
</protein>
<dbReference type="EMBL" id="ON461912">
    <property type="protein sequence ID" value="UXQ88730.1"/>
    <property type="molecule type" value="Genomic_DNA"/>
</dbReference>